<feature type="domain" description="Nitrite/sulphite reductase 4Fe-4S" evidence="7">
    <location>
        <begin position="90"/>
        <end position="218"/>
    </location>
</feature>
<dbReference type="Pfam" id="PF01077">
    <property type="entry name" value="NIR_SIR"/>
    <property type="match status" value="1"/>
</dbReference>
<dbReference type="OrthoDB" id="7459360at2"/>
<evidence type="ECO:0000313" key="10">
    <source>
        <dbReference type="Proteomes" id="UP000216361"/>
    </source>
</evidence>
<organism evidence="9 10">
    <name type="scientific">Elstera cyanobacteriorum</name>
    <dbReference type="NCBI Taxonomy" id="2022747"/>
    <lineage>
        <taxon>Bacteria</taxon>
        <taxon>Pseudomonadati</taxon>
        <taxon>Pseudomonadota</taxon>
        <taxon>Alphaproteobacteria</taxon>
        <taxon>Rhodospirillales</taxon>
        <taxon>Rhodospirillaceae</taxon>
        <taxon>Elstera</taxon>
    </lineage>
</organism>
<evidence type="ECO:0000256" key="5">
    <source>
        <dbReference type="ARBA" id="ARBA00023004"/>
    </source>
</evidence>
<dbReference type="Gene3D" id="3.90.480.10">
    <property type="entry name" value="Sulfite Reductase Hemoprotein,Domain 2"/>
    <property type="match status" value="1"/>
</dbReference>
<evidence type="ECO:0000256" key="2">
    <source>
        <dbReference type="ARBA" id="ARBA00022617"/>
    </source>
</evidence>
<sequence length="408" mass="42211">MRRGWCPGALRPMQSGDGYILRLRPRGPALPGALLACLADLADRYGSGCLDLTSRANLQLRGVAATALAPLQAALGALGLLDPSEAREARRNILLSPLAGLDPTAVLDLRALHAALDFWLAETAELSALPGKFGFGLDEGGLLRLSPDASDLHGQAIRHRDGTRIAVFAGGVWLTTLDQRDFLPALAALTTAFLRHAAPGKRMRALVARIGASGLLAAAGVTADGIAPAIPGSPSLPRLGAWPLQALPFLLVGVPFGRMSSAQARLLADLAPEIRLTPWRCLALPHALTAADRLADAGFLLTPDAPLYAVAACPGAPACASGTTPTQADATALADLLPPNPVAETLLHVSGCAKGCAHPRRAPVTLVARDGAYDVVLNGTAADPPAATGLDLPRLRAFLSHRFSIPHA</sequence>
<dbReference type="InterPro" id="IPR005117">
    <property type="entry name" value="NiRdtase/SiRdtase_haem-b_fer"/>
</dbReference>
<keyword evidence="10" id="KW-1185">Reference proteome</keyword>
<dbReference type="GO" id="GO:0016491">
    <property type="term" value="F:oxidoreductase activity"/>
    <property type="evidence" value="ECO:0007669"/>
    <property type="project" value="UniProtKB-KW"/>
</dbReference>
<dbReference type="AlphaFoldDB" id="A0A255XIA9"/>
<dbReference type="NCBIfam" id="TIGR02435">
    <property type="entry name" value="CobG"/>
    <property type="match status" value="1"/>
</dbReference>
<dbReference type="InterPro" id="IPR012798">
    <property type="entry name" value="Cbl_synth_CobG-like"/>
</dbReference>
<dbReference type="InterPro" id="IPR051329">
    <property type="entry name" value="NIR_SIR_4Fe-4S"/>
</dbReference>
<name>A0A255XIA9_9PROT</name>
<dbReference type="InterPro" id="IPR036136">
    <property type="entry name" value="Nit/Sulf_reduc_fer-like_dom_sf"/>
</dbReference>
<protein>
    <submittedName>
        <fullName evidence="9">Precorrin-3B synthase</fullName>
    </submittedName>
</protein>
<evidence type="ECO:0000256" key="3">
    <source>
        <dbReference type="ARBA" id="ARBA00022723"/>
    </source>
</evidence>
<comment type="caution">
    <text evidence="9">The sequence shown here is derived from an EMBL/GenBank/DDBJ whole genome shotgun (WGS) entry which is preliminary data.</text>
</comment>
<dbReference type="InterPro" id="IPR045854">
    <property type="entry name" value="NO2/SO3_Rdtase_4Fe4S_sf"/>
</dbReference>
<keyword evidence="6" id="KW-0411">Iron-sulfur</keyword>
<evidence type="ECO:0000256" key="4">
    <source>
        <dbReference type="ARBA" id="ARBA00023002"/>
    </source>
</evidence>
<dbReference type="SUPFAM" id="SSF56014">
    <property type="entry name" value="Nitrite and sulphite reductase 4Fe-4S domain-like"/>
    <property type="match status" value="2"/>
</dbReference>
<dbReference type="GO" id="GO:0046872">
    <property type="term" value="F:metal ion binding"/>
    <property type="evidence" value="ECO:0007669"/>
    <property type="project" value="UniProtKB-KW"/>
</dbReference>
<keyword evidence="2" id="KW-0349">Heme</keyword>
<keyword evidence="3" id="KW-0479">Metal-binding</keyword>
<evidence type="ECO:0000313" key="9">
    <source>
        <dbReference type="EMBL" id="OYQ16678.1"/>
    </source>
</evidence>
<dbReference type="GO" id="GO:0051539">
    <property type="term" value="F:4 iron, 4 sulfur cluster binding"/>
    <property type="evidence" value="ECO:0007669"/>
    <property type="project" value="UniProtKB-KW"/>
</dbReference>
<evidence type="ECO:0000256" key="6">
    <source>
        <dbReference type="ARBA" id="ARBA00023014"/>
    </source>
</evidence>
<dbReference type="SUPFAM" id="SSF55124">
    <property type="entry name" value="Nitrite/Sulfite reductase N-terminal domain-like"/>
    <property type="match status" value="2"/>
</dbReference>
<dbReference type="GO" id="GO:0020037">
    <property type="term" value="F:heme binding"/>
    <property type="evidence" value="ECO:0007669"/>
    <property type="project" value="InterPro"/>
</dbReference>
<gene>
    <name evidence="9" type="primary">cobG</name>
    <name evidence="9" type="ORF">CHR90_16945</name>
</gene>
<dbReference type="Proteomes" id="UP000216361">
    <property type="component" value="Unassembled WGS sequence"/>
</dbReference>
<evidence type="ECO:0000259" key="8">
    <source>
        <dbReference type="Pfam" id="PF03460"/>
    </source>
</evidence>
<dbReference type="InterPro" id="IPR006067">
    <property type="entry name" value="NO2/SO3_Rdtase_4Fe4S_dom"/>
</dbReference>
<evidence type="ECO:0000256" key="1">
    <source>
        <dbReference type="ARBA" id="ARBA00022485"/>
    </source>
</evidence>
<proteinExistence type="predicted"/>
<feature type="domain" description="Nitrite/Sulfite reductase ferredoxin-like" evidence="8">
    <location>
        <begin position="12"/>
        <end position="77"/>
    </location>
</feature>
<dbReference type="RefSeq" id="WP_094410315.1">
    <property type="nucleotide sequence ID" value="NZ_BMJZ01000003.1"/>
</dbReference>
<dbReference type="PANTHER" id="PTHR32439:SF9">
    <property type="entry name" value="BLR3264 PROTEIN"/>
    <property type="match status" value="1"/>
</dbReference>
<dbReference type="Gene3D" id="3.30.413.10">
    <property type="entry name" value="Sulfite Reductase Hemoprotein, domain 1"/>
    <property type="match status" value="2"/>
</dbReference>
<keyword evidence="1" id="KW-0004">4Fe-4S</keyword>
<accession>A0A255XIA9</accession>
<evidence type="ECO:0000259" key="7">
    <source>
        <dbReference type="Pfam" id="PF01077"/>
    </source>
</evidence>
<dbReference type="Pfam" id="PF03460">
    <property type="entry name" value="NIR_SIR_ferr"/>
    <property type="match status" value="1"/>
</dbReference>
<reference evidence="9 10" key="1">
    <citation type="submission" date="2017-07" db="EMBL/GenBank/DDBJ databases">
        <title>Elstera cyanobacteriorum sp. nov., a novel bacterium isolated from cyanobacterial aggregates in a eutrophic lake.</title>
        <authorList>
            <person name="Cai H."/>
        </authorList>
    </citation>
    <scope>NUCLEOTIDE SEQUENCE [LARGE SCALE GENOMIC DNA]</scope>
    <source>
        <strain evidence="9 10">TH019</strain>
    </source>
</reference>
<dbReference type="PANTHER" id="PTHR32439">
    <property type="entry name" value="FERREDOXIN--NITRITE REDUCTASE, CHLOROPLASTIC"/>
    <property type="match status" value="1"/>
</dbReference>
<keyword evidence="5" id="KW-0408">Iron</keyword>
<dbReference type="EMBL" id="NOXS01000035">
    <property type="protein sequence ID" value="OYQ16678.1"/>
    <property type="molecule type" value="Genomic_DNA"/>
</dbReference>
<keyword evidence="4" id="KW-0560">Oxidoreductase</keyword>